<dbReference type="Proteomes" id="UP000009131">
    <property type="component" value="Unassembled WGS sequence"/>
</dbReference>
<dbReference type="InterPro" id="IPR023393">
    <property type="entry name" value="START-like_dom_sf"/>
</dbReference>
<dbReference type="InParanoid" id="G7E3L5"/>
<feature type="compositionally biased region" description="Polar residues" evidence="1">
    <location>
        <begin position="325"/>
        <end position="350"/>
    </location>
</feature>
<proteinExistence type="predicted"/>
<gene>
    <name evidence="2" type="primary">Mo04103</name>
    <name evidence="2" type="ORF">E5Q_04103</name>
</gene>
<comment type="caution">
    <text evidence="2">The sequence shown here is derived from an EMBL/GenBank/DDBJ whole genome shotgun (WGS) entry which is preliminary data.</text>
</comment>
<evidence type="ECO:0000313" key="2">
    <source>
        <dbReference type="EMBL" id="GAA97425.1"/>
    </source>
</evidence>
<feature type="region of interest" description="Disordered" evidence="1">
    <location>
        <begin position="81"/>
        <end position="159"/>
    </location>
</feature>
<reference evidence="2 3" key="1">
    <citation type="journal article" date="2011" name="J. Gen. Appl. Microbiol.">
        <title>Draft genome sequencing of the enigmatic basidiomycete Mixia osmundae.</title>
        <authorList>
            <person name="Nishida H."/>
            <person name="Nagatsuka Y."/>
            <person name="Sugiyama J."/>
        </authorList>
    </citation>
    <scope>NUCLEOTIDE SEQUENCE [LARGE SCALE GENOMIC DNA]</scope>
    <source>
        <strain evidence="3">CBS 9802 / IAM 14324 / JCM 22182 / KY 12970</strain>
    </source>
</reference>
<sequence>MPVESQHRHEQALSTVLELFQSLTSDEVAAQLTGVPVLPPLHDEASHSSRSTRSTLTGSLERLTPAPEQWTFHGLQHGVRIYSQGREDRSRTGATSTRLEGDEGYSSSASGSPVRRPMRIDTSPERQRPPWLSPTNSDSRSPRLERPAQSSPALPVFVAKPNNDPTTTAFFRGEGFIPGRWKPEDVSATIESFGARAQWDPRFNSSTAYVVERLSSCDRLSYARLKSAFPVGDRDACIAGRYHEAIKDKLAYMCVTSVEDPLLPPTEVVRSTIHLNCWKLRYVDDLPRVTPLSLDDTSVEPQAPALSMITPRPPNTRGPSDLYRTVSTHSQDESPVTLSAMPNAQPQRSSPRSKRMPDQPQPTRKMSHVISQEKIFQPLLYNIPNRLSGPMAPGSVSQQSTEETESAMPGLWVSFISRSSPGGAVPESYYNMLQLSLPLSISCLRNHLQTYGFAPHLVRPQLPHLDCRVLNESFDPASGCYELIYLSTHKADTLPTAANETRIRFFGNAFSKGRFDITVLHAQSWKLEFDIPALNGAKTVGYDGQVQTGAGSTVRKTRPSLTQRFSSAALTSSHPSPQAPRTATISENEESTDLSQLPGSCGACTLVIANDSMSAMPVQVRIDKRPEKAKLTSSSLRKVSEALAEASLAPLPSLTAYEDIASGTDSIINHGSALELLSADINVRRRAAARMALHSAEEVIQRLANSRDAFAPDPVSLIPATGDRWSTSPTCFKGISNKIVTDINQDQTR</sequence>
<feature type="compositionally biased region" description="Polar residues" evidence="1">
    <location>
        <begin position="566"/>
        <end position="586"/>
    </location>
</feature>
<feature type="region of interest" description="Disordered" evidence="1">
    <location>
        <begin position="566"/>
        <end position="597"/>
    </location>
</feature>
<protein>
    <recommendedName>
        <fullName evidence="4">START domain-containing protein</fullName>
    </recommendedName>
</protein>
<accession>G7E3L5</accession>
<feature type="region of interest" description="Disordered" evidence="1">
    <location>
        <begin position="303"/>
        <end position="367"/>
    </location>
</feature>
<dbReference type="AlphaFoldDB" id="G7E3L5"/>
<dbReference type="HOGENOM" id="CLU_377259_0_0_1"/>
<dbReference type="Gene3D" id="3.30.530.20">
    <property type="match status" value="1"/>
</dbReference>
<dbReference type="EMBL" id="BABT02000119">
    <property type="protein sequence ID" value="GAA97425.1"/>
    <property type="molecule type" value="Genomic_DNA"/>
</dbReference>
<name>G7E3L5_MIXOS</name>
<evidence type="ECO:0000256" key="1">
    <source>
        <dbReference type="SAM" id="MobiDB-lite"/>
    </source>
</evidence>
<reference evidence="2 3" key="2">
    <citation type="journal article" date="2012" name="Open Biol.">
        <title>Characteristics of nucleosomes and linker DNA regions on the genome of the basidiomycete Mixia osmundae revealed by mono- and dinucleosome mapping.</title>
        <authorList>
            <person name="Nishida H."/>
            <person name="Kondo S."/>
            <person name="Matsumoto T."/>
            <person name="Suzuki Y."/>
            <person name="Yoshikawa H."/>
            <person name="Taylor T.D."/>
            <person name="Sugiyama J."/>
        </authorList>
    </citation>
    <scope>NUCLEOTIDE SEQUENCE [LARGE SCALE GENOMIC DNA]</scope>
    <source>
        <strain evidence="3">CBS 9802 / IAM 14324 / JCM 22182 / KY 12970</strain>
    </source>
</reference>
<evidence type="ECO:0000313" key="3">
    <source>
        <dbReference type="Proteomes" id="UP000009131"/>
    </source>
</evidence>
<organism evidence="2 3">
    <name type="scientific">Mixia osmundae (strain CBS 9802 / IAM 14324 / JCM 22182 / KY 12970)</name>
    <dbReference type="NCBI Taxonomy" id="764103"/>
    <lineage>
        <taxon>Eukaryota</taxon>
        <taxon>Fungi</taxon>
        <taxon>Dikarya</taxon>
        <taxon>Basidiomycota</taxon>
        <taxon>Pucciniomycotina</taxon>
        <taxon>Mixiomycetes</taxon>
        <taxon>Mixiales</taxon>
        <taxon>Mixiaceae</taxon>
        <taxon>Mixia</taxon>
    </lineage>
</organism>
<dbReference type="OrthoDB" id="2535636at2759"/>
<dbReference type="SUPFAM" id="SSF55961">
    <property type="entry name" value="Bet v1-like"/>
    <property type="match status" value="1"/>
</dbReference>
<feature type="compositionally biased region" description="Basic and acidic residues" evidence="1">
    <location>
        <begin position="118"/>
        <end position="128"/>
    </location>
</feature>
<dbReference type="eggNOG" id="ENOG502SEK9">
    <property type="taxonomic scope" value="Eukaryota"/>
</dbReference>
<evidence type="ECO:0008006" key="4">
    <source>
        <dbReference type="Google" id="ProtNLM"/>
    </source>
</evidence>
<keyword evidence="3" id="KW-1185">Reference proteome</keyword>